<accession>A0AAW0IJD3</accession>
<dbReference type="Gene3D" id="3.40.50.10810">
    <property type="entry name" value="Tandem AAA-ATPase domain"/>
    <property type="match status" value="1"/>
</dbReference>
<dbReference type="Proteomes" id="UP001488838">
    <property type="component" value="Unassembled WGS sequence"/>
</dbReference>
<dbReference type="GO" id="GO:0042393">
    <property type="term" value="F:histone binding"/>
    <property type="evidence" value="ECO:0007669"/>
    <property type="project" value="TreeGrafter"/>
</dbReference>
<dbReference type="GO" id="GO:0034728">
    <property type="term" value="P:nucleosome organization"/>
    <property type="evidence" value="ECO:0007669"/>
    <property type="project" value="TreeGrafter"/>
</dbReference>
<dbReference type="AlphaFoldDB" id="A0AAW0IJD3"/>
<comment type="caution">
    <text evidence="4">The sequence shown here is derived from an EMBL/GenBank/DDBJ whole genome shotgun (WGS) entry which is preliminary data.</text>
</comment>
<dbReference type="GO" id="GO:0016887">
    <property type="term" value="F:ATP hydrolysis activity"/>
    <property type="evidence" value="ECO:0007669"/>
    <property type="project" value="TreeGrafter"/>
</dbReference>
<reference evidence="4 5" key="1">
    <citation type="journal article" date="2023" name="bioRxiv">
        <title>Conserved and derived expression patterns and positive selection on dental genes reveal complex evolutionary context of ever-growing rodent molars.</title>
        <authorList>
            <person name="Calamari Z.T."/>
            <person name="Song A."/>
            <person name="Cohen E."/>
            <person name="Akter M."/>
            <person name="Roy R.D."/>
            <person name="Hallikas O."/>
            <person name="Christensen M.M."/>
            <person name="Li P."/>
            <person name="Marangoni P."/>
            <person name="Jernvall J."/>
            <person name="Klein O.D."/>
        </authorList>
    </citation>
    <scope>NUCLEOTIDE SEQUENCE [LARGE SCALE GENOMIC DNA]</scope>
    <source>
        <strain evidence="4">V071</strain>
    </source>
</reference>
<dbReference type="PANTHER" id="PTHR45623:SF49">
    <property type="entry name" value="SWI_SNF-RELATED MATRIX-ASSOCIATED ACTIN-DEPENDENT REGULATOR OF CHROMATIN SUBFAMILY A MEMBER 5"/>
    <property type="match status" value="1"/>
</dbReference>
<dbReference type="SUPFAM" id="SSF52540">
    <property type="entry name" value="P-loop containing nucleoside triphosphate hydrolases"/>
    <property type="match status" value="1"/>
</dbReference>
<proteinExistence type="predicted"/>
<sequence>MWPLSASQEIKSKVLHLSGMFYYGGSGMCASHLMKCILKRSLFSENITGDNEAHRIENEKSESSEIAREFKSTNRLLLTELPLQNNLHKLWSLLNFLLPDVFNSADDFDFLLRNCCNYPYLFAGAELGPPYTTDRHLVTNSGKMVVLDKLLPKLKEQGSRVRILSQMTRELDFLEDLCMWRNYEYG</sequence>
<dbReference type="GO" id="GO:0005634">
    <property type="term" value="C:nucleus"/>
    <property type="evidence" value="ECO:0007669"/>
    <property type="project" value="UniProtKB-SubCell"/>
</dbReference>
<evidence type="ECO:0000313" key="5">
    <source>
        <dbReference type="Proteomes" id="UP001488838"/>
    </source>
</evidence>
<organism evidence="4 5">
    <name type="scientific">Myodes glareolus</name>
    <name type="common">Bank vole</name>
    <name type="synonym">Clethrionomys glareolus</name>
    <dbReference type="NCBI Taxonomy" id="447135"/>
    <lineage>
        <taxon>Eukaryota</taxon>
        <taxon>Metazoa</taxon>
        <taxon>Chordata</taxon>
        <taxon>Craniata</taxon>
        <taxon>Vertebrata</taxon>
        <taxon>Euteleostomi</taxon>
        <taxon>Mammalia</taxon>
        <taxon>Eutheria</taxon>
        <taxon>Euarchontoglires</taxon>
        <taxon>Glires</taxon>
        <taxon>Rodentia</taxon>
        <taxon>Myomorpha</taxon>
        <taxon>Muroidea</taxon>
        <taxon>Cricetidae</taxon>
        <taxon>Arvicolinae</taxon>
        <taxon>Myodes</taxon>
    </lineage>
</organism>
<dbReference type="PANTHER" id="PTHR45623">
    <property type="entry name" value="CHROMODOMAIN-HELICASE-DNA-BINDING PROTEIN 3-RELATED-RELATED"/>
    <property type="match status" value="1"/>
</dbReference>
<gene>
    <name evidence="4" type="ORF">U0070_009607</name>
</gene>
<comment type="subcellular location">
    <subcellularLocation>
        <location evidence="1">Nucleus</location>
    </subcellularLocation>
</comment>
<dbReference type="InterPro" id="IPR000330">
    <property type="entry name" value="SNF2_N"/>
</dbReference>
<dbReference type="EMBL" id="JBBHLL010000120">
    <property type="protein sequence ID" value="KAK7814639.1"/>
    <property type="molecule type" value="Genomic_DNA"/>
</dbReference>
<dbReference type="Pfam" id="PF00176">
    <property type="entry name" value="SNF2-rel_dom"/>
    <property type="match status" value="1"/>
</dbReference>
<dbReference type="GO" id="GO:0003677">
    <property type="term" value="F:DNA binding"/>
    <property type="evidence" value="ECO:0007669"/>
    <property type="project" value="TreeGrafter"/>
</dbReference>
<dbReference type="InterPro" id="IPR038718">
    <property type="entry name" value="SNF2-like_sf"/>
</dbReference>
<feature type="domain" description="SNF2 N-terminal" evidence="3">
    <location>
        <begin position="51"/>
        <end position="113"/>
    </location>
</feature>
<evidence type="ECO:0000256" key="2">
    <source>
        <dbReference type="ARBA" id="ARBA00023242"/>
    </source>
</evidence>
<protein>
    <recommendedName>
        <fullName evidence="3">SNF2 N-terminal domain-containing protein</fullName>
    </recommendedName>
</protein>
<keyword evidence="2" id="KW-0539">Nucleus</keyword>
<dbReference type="GO" id="GO:0000785">
    <property type="term" value="C:chromatin"/>
    <property type="evidence" value="ECO:0007669"/>
    <property type="project" value="TreeGrafter"/>
</dbReference>
<dbReference type="GO" id="GO:0005524">
    <property type="term" value="F:ATP binding"/>
    <property type="evidence" value="ECO:0007669"/>
    <property type="project" value="InterPro"/>
</dbReference>
<name>A0AAW0IJD3_MYOGA</name>
<dbReference type="GO" id="GO:0140658">
    <property type="term" value="F:ATP-dependent chromatin remodeler activity"/>
    <property type="evidence" value="ECO:0007669"/>
    <property type="project" value="TreeGrafter"/>
</dbReference>
<evidence type="ECO:0000259" key="3">
    <source>
        <dbReference type="Pfam" id="PF00176"/>
    </source>
</evidence>
<evidence type="ECO:0000256" key="1">
    <source>
        <dbReference type="ARBA" id="ARBA00004123"/>
    </source>
</evidence>
<dbReference type="GO" id="GO:0003682">
    <property type="term" value="F:chromatin binding"/>
    <property type="evidence" value="ECO:0007669"/>
    <property type="project" value="TreeGrafter"/>
</dbReference>
<dbReference type="InterPro" id="IPR027417">
    <property type="entry name" value="P-loop_NTPase"/>
</dbReference>
<evidence type="ECO:0000313" key="4">
    <source>
        <dbReference type="EMBL" id="KAK7814639.1"/>
    </source>
</evidence>
<dbReference type="Gene3D" id="3.40.50.300">
    <property type="entry name" value="P-loop containing nucleotide triphosphate hydrolases"/>
    <property type="match status" value="1"/>
</dbReference>
<keyword evidence="5" id="KW-1185">Reference proteome</keyword>